<comment type="caution">
    <text evidence="14">The sequence shown here is derived from an EMBL/GenBank/DDBJ whole genome shotgun (WGS) entry which is preliminary data.</text>
</comment>
<keyword evidence="4" id="KW-0808">Transferase</keyword>
<feature type="coiled-coil region" evidence="11">
    <location>
        <begin position="81"/>
        <end position="131"/>
    </location>
</feature>
<evidence type="ECO:0000256" key="3">
    <source>
        <dbReference type="ARBA" id="ARBA00008212"/>
    </source>
</evidence>
<feature type="compositionally biased region" description="Low complexity" evidence="12">
    <location>
        <begin position="154"/>
        <end position="165"/>
    </location>
</feature>
<evidence type="ECO:0000256" key="5">
    <source>
        <dbReference type="ARBA" id="ARBA00022723"/>
    </source>
</evidence>
<feature type="region of interest" description="Disordered" evidence="12">
    <location>
        <begin position="152"/>
        <end position="207"/>
    </location>
</feature>
<dbReference type="Proteomes" id="UP000803884">
    <property type="component" value="Unassembled WGS sequence"/>
</dbReference>
<keyword evidence="15" id="KW-1185">Reference proteome</keyword>
<dbReference type="GO" id="GO:0000724">
    <property type="term" value="P:double-strand break repair via homologous recombination"/>
    <property type="evidence" value="ECO:0007669"/>
    <property type="project" value="InterPro"/>
</dbReference>
<keyword evidence="8" id="KW-0862">Zinc</keyword>
<dbReference type="GO" id="GO:0005634">
    <property type="term" value="C:nucleus"/>
    <property type="evidence" value="ECO:0007669"/>
    <property type="project" value="UniProtKB-SubCell"/>
</dbReference>
<evidence type="ECO:0000256" key="12">
    <source>
        <dbReference type="SAM" id="MobiDB-lite"/>
    </source>
</evidence>
<evidence type="ECO:0000313" key="15">
    <source>
        <dbReference type="Proteomes" id="UP000803884"/>
    </source>
</evidence>
<feature type="region of interest" description="Disordered" evidence="12">
    <location>
        <begin position="1"/>
        <end position="38"/>
    </location>
</feature>
<dbReference type="InterPro" id="IPR004181">
    <property type="entry name" value="Znf_MIZ"/>
</dbReference>
<dbReference type="InterPro" id="IPR026846">
    <property type="entry name" value="Nse2(Mms21)"/>
</dbReference>
<feature type="compositionally biased region" description="Acidic residues" evidence="12">
    <location>
        <begin position="395"/>
        <end position="406"/>
    </location>
</feature>
<keyword evidence="6 10" id="KW-0863">Zinc-finger</keyword>
<dbReference type="RefSeq" id="XP_069227279.1">
    <property type="nucleotide sequence ID" value="XM_069375909.1"/>
</dbReference>
<comment type="subcellular location">
    <subcellularLocation>
        <location evidence="1">Nucleus</location>
    </subcellularLocation>
</comment>
<evidence type="ECO:0000256" key="8">
    <source>
        <dbReference type="ARBA" id="ARBA00022833"/>
    </source>
</evidence>
<dbReference type="GO" id="GO:0030915">
    <property type="term" value="C:Smc5-Smc6 complex"/>
    <property type="evidence" value="ECO:0007669"/>
    <property type="project" value="InterPro"/>
</dbReference>
<evidence type="ECO:0000256" key="7">
    <source>
        <dbReference type="ARBA" id="ARBA00022786"/>
    </source>
</evidence>
<dbReference type="GO" id="GO:0008270">
    <property type="term" value="F:zinc ion binding"/>
    <property type="evidence" value="ECO:0007669"/>
    <property type="project" value="UniProtKB-KW"/>
</dbReference>
<dbReference type="Pfam" id="PF11789">
    <property type="entry name" value="zf-Nse"/>
    <property type="match status" value="1"/>
</dbReference>
<evidence type="ECO:0000256" key="1">
    <source>
        <dbReference type="ARBA" id="ARBA00004123"/>
    </source>
</evidence>
<evidence type="ECO:0000256" key="9">
    <source>
        <dbReference type="ARBA" id="ARBA00023242"/>
    </source>
</evidence>
<dbReference type="CDD" id="cd16651">
    <property type="entry name" value="SPL-RING_NSE2"/>
    <property type="match status" value="1"/>
</dbReference>
<keyword evidence="5" id="KW-0479">Metal-binding</keyword>
<comment type="similarity">
    <text evidence="3">Belongs to the NSE2 family.</text>
</comment>
<dbReference type="GeneID" id="96008747"/>
<feature type="compositionally biased region" description="Polar residues" evidence="12">
    <location>
        <begin position="166"/>
        <end position="175"/>
    </location>
</feature>
<organism evidence="14 15">
    <name type="scientific">Cladosporium halotolerans</name>
    <dbReference type="NCBI Taxonomy" id="1052096"/>
    <lineage>
        <taxon>Eukaryota</taxon>
        <taxon>Fungi</taxon>
        <taxon>Dikarya</taxon>
        <taxon>Ascomycota</taxon>
        <taxon>Pezizomycotina</taxon>
        <taxon>Dothideomycetes</taxon>
        <taxon>Dothideomycetidae</taxon>
        <taxon>Cladosporiales</taxon>
        <taxon>Cladosporiaceae</taxon>
        <taxon>Cladosporium</taxon>
    </lineage>
</organism>
<evidence type="ECO:0000256" key="2">
    <source>
        <dbReference type="ARBA" id="ARBA00004718"/>
    </source>
</evidence>
<feature type="compositionally biased region" description="Polar residues" evidence="12">
    <location>
        <begin position="14"/>
        <end position="28"/>
    </location>
</feature>
<evidence type="ECO:0000256" key="4">
    <source>
        <dbReference type="ARBA" id="ARBA00022679"/>
    </source>
</evidence>
<feature type="compositionally biased region" description="Acidic residues" evidence="12">
    <location>
        <begin position="184"/>
        <end position="196"/>
    </location>
</feature>
<reference evidence="14 15" key="1">
    <citation type="journal article" date="2020" name="Microbiol. Resour. Announc.">
        <title>Draft Genome Sequence of a Cladosporium Species Isolated from the Mesophotic Ascidian Didemnum maculosum.</title>
        <authorList>
            <person name="Gioti A."/>
            <person name="Siaperas R."/>
            <person name="Nikolaivits E."/>
            <person name="Le Goff G."/>
            <person name="Ouazzani J."/>
            <person name="Kotoulas G."/>
            <person name="Topakas E."/>
        </authorList>
    </citation>
    <scope>NUCLEOTIDE SEQUENCE [LARGE SCALE GENOMIC DNA]</scope>
    <source>
        <strain evidence="14 15">TM138-S3</strain>
    </source>
</reference>
<evidence type="ECO:0000256" key="11">
    <source>
        <dbReference type="SAM" id="Coils"/>
    </source>
</evidence>
<dbReference type="Gene3D" id="3.30.40.10">
    <property type="entry name" value="Zinc/RING finger domain, C3HC4 (zinc finger)"/>
    <property type="match status" value="1"/>
</dbReference>
<gene>
    <name evidence="14" type="ORF">WHR41_07304</name>
</gene>
<evidence type="ECO:0000256" key="10">
    <source>
        <dbReference type="PROSITE-ProRule" id="PRU00452"/>
    </source>
</evidence>
<proteinExistence type="inferred from homology"/>
<dbReference type="SUPFAM" id="SSF57850">
    <property type="entry name" value="RING/U-box"/>
    <property type="match status" value="1"/>
</dbReference>
<protein>
    <recommendedName>
        <fullName evidence="13">SP-RING-type domain-containing protein</fullName>
    </recommendedName>
</protein>
<comment type="pathway">
    <text evidence="2">Protein modification; protein sumoylation.</text>
</comment>
<dbReference type="PANTHER" id="PTHR21330">
    <property type="entry name" value="E3 SUMO-PROTEIN LIGASE NSE2"/>
    <property type="match status" value="1"/>
</dbReference>
<evidence type="ECO:0000313" key="14">
    <source>
        <dbReference type="EMBL" id="KAL1584173.1"/>
    </source>
</evidence>
<feature type="domain" description="SP-RING-type" evidence="13">
    <location>
        <begin position="290"/>
        <end position="389"/>
    </location>
</feature>
<evidence type="ECO:0000256" key="6">
    <source>
        <dbReference type="ARBA" id="ARBA00022771"/>
    </source>
</evidence>
<dbReference type="AlphaFoldDB" id="A0AB34KHF4"/>
<dbReference type="EMBL" id="JAAQHG020000028">
    <property type="protein sequence ID" value="KAL1584173.1"/>
    <property type="molecule type" value="Genomic_DNA"/>
</dbReference>
<accession>A0AB34KHF4</accession>
<evidence type="ECO:0000259" key="13">
    <source>
        <dbReference type="PROSITE" id="PS51044"/>
    </source>
</evidence>
<dbReference type="GO" id="GO:0016925">
    <property type="term" value="P:protein sumoylation"/>
    <property type="evidence" value="ECO:0007669"/>
    <property type="project" value="TreeGrafter"/>
</dbReference>
<feature type="region of interest" description="Disordered" evidence="12">
    <location>
        <begin position="392"/>
        <end position="460"/>
    </location>
</feature>
<dbReference type="PANTHER" id="PTHR21330:SF1">
    <property type="entry name" value="E3 SUMO-PROTEIN LIGASE NSE2"/>
    <property type="match status" value="1"/>
</dbReference>
<feature type="compositionally biased region" description="Basic and acidic residues" evidence="12">
    <location>
        <begin position="422"/>
        <end position="433"/>
    </location>
</feature>
<sequence>MSTRTRRSVAPTATAPSPSQGRPSSTATRFEYERPQFTLNPDAQRALADLVRKHNLNKLDKSLQDAQDAVTVSAGEINDRLKDKENASVKLRARLQHQQQQEGGGGDDADVEAFEADLAQMKVKVEAMTKRMEEGMRKMIDGQHAIMAMKEKVAGAAESAREGASTQASTLNTRSQGRRRREGDGEERDEGTEEYQDFTPTDPAGGTQAVPSISETWMQQVDDAKTKYQNFTMQQRYAQNNNYRNFKGIVHGARYPDGEVELPHESAWFDEARAVPEPGVTGAGADDDEEDDDIQIQRAKTSTKCPLTLQEFKQPLTSTKCRHSFEASAILEMIKNSHETVGGHPGPRGRMTGGEKAVRCPVGSCDNMLTKNDLHKDKVIIHHIMRLQRAKRLEEEEAEDDDEGEENNGRPQLIDSDAPDPDDYRRPVKREPRASGMSRAPASSPPNGLDEDGDATMEQW</sequence>
<dbReference type="InterPro" id="IPR013083">
    <property type="entry name" value="Znf_RING/FYVE/PHD"/>
</dbReference>
<keyword evidence="9" id="KW-0539">Nucleus</keyword>
<keyword evidence="11" id="KW-0175">Coiled coil</keyword>
<dbReference type="PROSITE" id="PS51044">
    <property type="entry name" value="ZF_SP_RING"/>
    <property type="match status" value="1"/>
</dbReference>
<feature type="compositionally biased region" description="Acidic residues" evidence="12">
    <location>
        <begin position="449"/>
        <end position="460"/>
    </location>
</feature>
<name>A0AB34KHF4_9PEZI</name>
<keyword evidence="7" id="KW-0833">Ubl conjugation pathway</keyword>
<dbReference type="GO" id="GO:0061665">
    <property type="term" value="F:SUMO ligase activity"/>
    <property type="evidence" value="ECO:0007669"/>
    <property type="project" value="TreeGrafter"/>
</dbReference>